<dbReference type="Proteomes" id="UP001595647">
    <property type="component" value="Unassembled WGS sequence"/>
</dbReference>
<evidence type="ECO:0000313" key="2">
    <source>
        <dbReference type="Proteomes" id="UP001595647"/>
    </source>
</evidence>
<protein>
    <submittedName>
        <fullName evidence="1">Uncharacterized protein</fullName>
    </submittedName>
</protein>
<gene>
    <name evidence="1" type="ORF">ACFOHV_03115</name>
</gene>
<name>A0ABV7HY08_9HYPH</name>
<dbReference type="EMBL" id="JBHRTG010000003">
    <property type="protein sequence ID" value="MFC3162266.1"/>
    <property type="molecule type" value="Genomic_DNA"/>
</dbReference>
<sequence>MAAPFAAVGVVDIGTELLIEHISLPDSSGSFMWRTYVAVAVDLSGNRLMIGTGSPVALPSLSATCAVHEDIAHAE</sequence>
<keyword evidence="2" id="KW-1185">Reference proteome</keyword>
<evidence type="ECO:0000313" key="1">
    <source>
        <dbReference type="EMBL" id="MFC3162266.1"/>
    </source>
</evidence>
<dbReference type="RefSeq" id="WP_182305206.1">
    <property type="nucleotide sequence ID" value="NZ_CP059896.1"/>
</dbReference>
<comment type="caution">
    <text evidence="1">The sequence shown here is derived from an EMBL/GenBank/DDBJ whole genome shotgun (WGS) entry which is preliminary data.</text>
</comment>
<reference evidence="2" key="1">
    <citation type="journal article" date="2019" name="Int. J. Syst. Evol. Microbiol.">
        <title>The Global Catalogue of Microorganisms (GCM) 10K type strain sequencing project: providing services to taxonomists for standard genome sequencing and annotation.</title>
        <authorList>
            <consortium name="The Broad Institute Genomics Platform"/>
            <consortium name="The Broad Institute Genome Sequencing Center for Infectious Disease"/>
            <person name="Wu L."/>
            <person name="Ma J."/>
        </authorList>
    </citation>
    <scope>NUCLEOTIDE SEQUENCE [LARGE SCALE GENOMIC DNA]</scope>
    <source>
        <strain evidence="2">KCTC 52231</strain>
    </source>
</reference>
<accession>A0ABV7HY08</accession>
<proteinExistence type="predicted"/>
<organism evidence="1 2">
    <name type="scientific">Ciceribacter thiooxidans</name>
    <dbReference type="NCBI Taxonomy" id="1969821"/>
    <lineage>
        <taxon>Bacteria</taxon>
        <taxon>Pseudomonadati</taxon>
        <taxon>Pseudomonadota</taxon>
        <taxon>Alphaproteobacteria</taxon>
        <taxon>Hyphomicrobiales</taxon>
        <taxon>Rhizobiaceae</taxon>
        <taxon>Ciceribacter</taxon>
    </lineage>
</organism>